<dbReference type="SUPFAM" id="SSF51206">
    <property type="entry name" value="cAMP-binding domain-like"/>
    <property type="match status" value="1"/>
</dbReference>
<keyword evidence="1" id="KW-0813">Transport</keyword>
<feature type="domain" description="Cyclic nucleotide-binding" evidence="2">
    <location>
        <begin position="125"/>
        <end position="224"/>
    </location>
</feature>
<reference evidence="4" key="1">
    <citation type="journal article" date="2013" name="Stand. Genomic Sci.">
        <title>Complete genome sequence of Desulfocapsa sulfexigens, a marine deltaproteobacterium specialized in disproportionating inorganic sulfur compounds.</title>
        <authorList>
            <person name="Finster K.W."/>
            <person name="Kjeldsen K.U."/>
            <person name="Kube M."/>
            <person name="Reinhardt R."/>
            <person name="Mussmann M."/>
            <person name="Amann R."/>
            <person name="Schreiber L."/>
        </authorList>
    </citation>
    <scope>NUCLEOTIDE SEQUENCE [LARGE SCALE GENOMIC DNA]</scope>
    <source>
        <strain evidence="4">DSM 10523 / SB164P1</strain>
    </source>
</reference>
<dbReference type="GO" id="GO:0005221">
    <property type="term" value="F:intracellularly cyclic nucleotide-activated monoatomic cation channel activity"/>
    <property type="evidence" value="ECO:0007669"/>
    <property type="project" value="InterPro"/>
</dbReference>
<evidence type="ECO:0000256" key="1">
    <source>
        <dbReference type="ARBA" id="ARBA00023286"/>
    </source>
</evidence>
<dbReference type="eggNOG" id="COG2905">
    <property type="taxonomic scope" value="Bacteria"/>
</dbReference>
<name>M1P5K2_DESSD</name>
<dbReference type="AlphaFoldDB" id="M1P5K2"/>
<gene>
    <name evidence="3" type="ordered locus">UWK_00367</name>
</gene>
<dbReference type="Proteomes" id="UP000011721">
    <property type="component" value="Chromosome"/>
</dbReference>
<keyword evidence="1" id="KW-0406">Ion transport</keyword>
<dbReference type="HOGENOM" id="CLU_054726_0_0_7"/>
<keyword evidence="4" id="KW-1185">Reference proteome</keyword>
<evidence type="ECO:0000313" key="3">
    <source>
        <dbReference type="EMBL" id="AGF76952.1"/>
    </source>
</evidence>
<dbReference type="PATRIC" id="fig|1167006.5.peg.416"/>
<dbReference type="CDD" id="cd00038">
    <property type="entry name" value="CAP_ED"/>
    <property type="match status" value="1"/>
</dbReference>
<dbReference type="InterPro" id="IPR018490">
    <property type="entry name" value="cNMP-bd_dom_sf"/>
</dbReference>
<dbReference type="RefSeq" id="WP_015402650.1">
    <property type="nucleotide sequence ID" value="NC_020304.1"/>
</dbReference>
<protein>
    <submittedName>
        <fullName evidence="3">cAMP-binding protein</fullName>
    </submittedName>
</protein>
<dbReference type="OrthoDB" id="9771288at2"/>
<dbReference type="KEGG" id="dsf:UWK_00367"/>
<dbReference type="GO" id="GO:0044877">
    <property type="term" value="F:protein-containing complex binding"/>
    <property type="evidence" value="ECO:0007669"/>
    <property type="project" value="TreeGrafter"/>
</dbReference>
<dbReference type="Pfam" id="PF00027">
    <property type="entry name" value="cNMP_binding"/>
    <property type="match status" value="1"/>
</dbReference>
<dbReference type="InterPro" id="IPR025497">
    <property type="entry name" value="PatA-like_N"/>
</dbReference>
<dbReference type="InterPro" id="IPR014710">
    <property type="entry name" value="RmlC-like_jellyroll"/>
</dbReference>
<evidence type="ECO:0000259" key="2">
    <source>
        <dbReference type="PROSITE" id="PS50042"/>
    </source>
</evidence>
<dbReference type="Gene3D" id="2.60.120.10">
    <property type="entry name" value="Jelly Rolls"/>
    <property type="match status" value="1"/>
</dbReference>
<keyword evidence="1" id="KW-0407">Ion channel</keyword>
<dbReference type="InterPro" id="IPR050866">
    <property type="entry name" value="CNG_cation_channel"/>
</dbReference>
<sequence length="362" mass="40807">MQQKKFRDAIFVVTEERSCPHYNAGEELKVEELCAVLPEAKPVCMILVEKLIEITAKKESFQQFSQLGAKRAKFSCGGCQGMLQFEYKKAKGFSTLQMKLLSEAEELRRKKHLDRFYSKLRDFQLFESLDDGALYDLAELLELKAYPKDKIVLKKGEPGAHLFILLSGKVGVIGDDGLRLAEMGRGEIFGEMSLLSGEPVSCSIHSLRETEAALLSIKNFKHVLKKYPVLQLFLLKMLVDRAQAMALRSGNITSGMSGELDEISIVELLQLMNTSQKTGRIELLFDDAKATVFFNEGELIQIRYRGLKDKEALFSLLAKKDGHFSYTKGLPMELENQPPFGGFMGLIMEGVQYIDEQEYGES</sequence>
<dbReference type="PROSITE" id="PS50042">
    <property type="entry name" value="CNMP_BINDING_3"/>
    <property type="match status" value="1"/>
</dbReference>
<dbReference type="PANTHER" id="PTHR45638">
    <property type="entry name" value="CYCLIC NUCLEOTIDE-GATED CATION CHANNEL SUBUNIT A"/>
    <property type="match status" value="1"/>
</dbReference>
<organism evidence="3 4">
    <name type="scientific">Desulfocapsa sulfexigens (strain DSM 10523 / SB164P1)</name>
    <dbReference type="NCBI Taxonomy" id="1167006"/>
    <lineage>
        <taxon>Bacteria</taxon>
        <taxon>Pseudomonadati</taxon>
        <taxon>Thermodesulfobacteriota</taxon>
        <taxon>Desulfobulbia</taxon>
        <taxon>Desulfobulbales</taxon>
        <taxon>Desulfocapsaceae</taxon>
        <taxon>Desulfocapsa</taxon>
    </lineage>
</organism>
<dbReference type="PANTHER" id="PTHR45638:SF11">
    <property type="entry name" value="CYCLIC NUCLEOTIDE-GATED CATION CHANNEL SUBUNIT A"/>
    <property type="match status" value="1"/>
</dbReference>
<dbReference type="InterPro" id="IPR000595">
    <property type="entry name" value="cNMP-bd_dom"/>
</dbReference>
<dbReference type="STRING" id="1167006.UWK_00367"/>
<dbReference type="Pfam" id="PF14332">
    <property type="entry name" value="DUF4388"/>
    <property type="match status" value="1"/>
</dbReference>
<keyword evidence="1" id="KW-1071">Ligand-gated ion channel</keyword>
<accession>M1P5K2</accession>
<dbReference type="EMBL" id="CP003985">
    <property type="protein sequence ID" value="AGF76952.1"/>
    <property type="molecule type" value="Genomic_DNA"/>
</dbReference>
<proteinExistence type="predicted"/>
<evidence type="ECO:0000313" key="4">
    <source>
        <dbReference type="Proteomes" id="UP000011721"/>
    </source>
</evidence>
<dbReference type="SMART" id="SM00100">
    <property type="entry name" value="cNMP"/>
    <property type="match status" value="1"/>
</dbReference>